<dbReference type="Proteomes" id="UP000199307">
    <property type="component" value="Unassembled WGS sequence"/>
</dbReference>
<organism evidence="1 2">
    <name type="scientific">Flavobacterium anhuiense</name>
    <dbReference type="NCBI Taxonomy" id="459526"/>
    <lineage>
        <taxon>Bacteria</taxon>
        <taxon>Pseudomonadati</taxon>
        <taxon>Bacteroidota</taxon>
        <taxon>Flavobacteriia</taxon>
        <taxon>Flavobacteriales</taxon>
        <taxon>Flavobacteriaceae</taxon>
        <taxon>Flavobacterium</taxon>
    </lineage>
</organism>
<dbReference type="RefSeq" id="WP_091129228.1">
    <property type="nucleotide sequence ID" value="NZ_FMVC01000001.1"/>
</dbReference>
<reference evidence="1 2" key="1">
    <citation type="submission" date="2016-10" db="EMBL/GenBank/DDBJ databases">
        <authorList>
            <person name="Varghese N."/>
            <person name="Submissions S."/>
        </authorList>
    </citation>
    <scope>NUCLEOTIDE SEQUENCE [LARGE SCALE GENOMIC DNA]</scope>
    <source>
        <strain evidence="1 2">CGMCC 1.6859</strain>
    </source>
</reference>
<dbReference type="EMBL" id="FMVC01000001">
    <property type="protein sequence ID" value="SCX96582.1"/>
    <property type="molecule type" value="Genomic_DNA"/>
</dbReference>
<accession>A0ABY0LBJ3</accession>
<evidence type="ECO:0000313" key="2">
    <source>
        <dbReference type="Proteomes" id="UP000199307"/>
    </source>
</evidence>
<keyword evidence="2" id="KW-1185">Reference proteome</keyword>
<sequence length="125" mass="14287">MTENEISNIIIGLAIDVHKKLGPGLLENVYKECLFYKIKQRGLLVEKEKALPLVFEEVQLDCGYRIDLLVENKFLIEIKSVESLTVNHLTQTLTYLRLGNFKLGLLINFSESLLKNGIRRVANNL</sequence>
<protein>
    <submittedName>
        <fullName evidence="1">GxxExxY protein</fullName>
    </submittedName>
</protein>
<name>A0ABY0LBJ3_9FLAO</name>
<comment type="caution">
    <text evidence="1">The sequence shown here is derived from an EMBL/GenBank/DDBJ whole genome shotgun (WGS) entry which is preliminary data.</text>
</comment>
<dbReference type="Pfam" id="PF13366">
    <property type="entry name" value="PDDEXK_3"/>
    <property type="match status" value="1"/>
</dbReference>
<dbReference type="InterPro" id="IPR026350">
    <property type="entry name" value="GxxExxY"/>
</dbReference>
<gene>
    <name evidence="1" type="ORF">SAMN02927916_0919</name>
</gene>
<dbReference type="NCBIfam" id="TIGR04256">
    <property type="entry name" value="GxxExxY"/>
    <property type="match status" value="1"/>
</dbReference>
<evidence type="ECO:0000313" key="1">
    <source>
        <dbReference type="EMBL" id="SCX96582.1"/>
    </source>
</evidence>
<proteinExistence type="predicted"/>